<dbReference type="CDD" id="cd10935">
    <property type="entry name" value="CE4_WalW"/>
    <property type="match status" value="1"/>
</dbReference>
<accession>A0A7X1FYG2</accession>
<evidence type="ECO:0000313" key="1">
    <source>
        <dbReference type="EMBL" id="MBC2668627.1"/>
    </source>
</evidence>
<proteinExistence type="predicted"/>
<evidence type="ECO:0000313" key="2">
    <source>
        <dbReference type="Proteomes" id="UP000551327"/>
    </source>
</evidence>
<dbReference type="InterPro" id="IPR011330">
    <property type="entry name" value="Glyco_hydro/deAcase_b/a-brl"/>
</dbReference>
<protein>
    <submittedName>
        <fullName evidence="1">Polysaccharide deacetylase family protein</fullName>
    </submittedName>
</protein>
<dbReference type="Gene3D" id="3.20.20.370">
    <property type="entry name" value="Glycoside hydrolase/deacetylase"/>
    <property type="match status" value="1"/>
</dbReference>
<dbReference type="EMBL" id="JACLAX010000004">
    <property type="protein sequence ID" value="MBC2668627.1"/>
    <property type="molecule type" value="Genomic_DNA"/>
</dbReference>
<organism evidence="1 2">
    <name type="scientific">Novosphingobium piscinae</name>
    <dbReference type="NCBI Taxonomy" id="1507448"/>
    <lineage>
        <taxon>Bacteria</taxon>
        <taxon>Pseudomonadati</taxon>
        <taxon>Pseudomonadota</taxon>
        <taxon>Alphaproteobacteria</taxon>
        <taxon>Sphingomonadales</taxon>
        <taxon>Sphingomonadaceae</taxon>
        <taxon>Novosphingobium</taxon>
    </lineage>
</organism>
<dbReference type="AlphaFoldDB" id="A0A7X1FYG2"/>
<sequence>MGRVTDPPAADALVQWPADFAPRFLVTVDTEEEFDWTAPFAATGHTLDAVGELGTFQRFCEEAGVAPVYLIDYPVATDPRAAEVLRDPVRAGRAEVGVQLHPWVNPPHDETVTAHNSFAGNLPEPLERAKFAALREAIERNFGQAPRIYRAGRYGVGPATTAILRDHGIAVDTSARSRFDYSAGGGQNFRDLPVHPWWIGSPGGLMELPLTTVYWGPLRRFGPVLYPKLWRAPRLRGVLSRLCALERIPLTPEGVSAAEAVRGIDCALAERVPVLVFSFHSPSLQPGHTPYVRTEADLAAFYEWWRTVFAALARRGVAPTTVAEIMAAARLA</sequence>
<comment type="caution">
    <text evidence="1">The sequence shown here is derived from an EMBL/GenBank/DDBJ whole genome shotgun (WGS) entry which is preliminary data.</text>
</comment>
<gene>
    <name evidence="1" type="ORF">H7F53_05685</name>
</gene>
<dbReference type="GO" id="GO:0005975">
    <property type="term" value="P:carbohydrate metabolic process"/>
    <property type="evidence" value="ECO:0007669"/>
    <property type="project" value="InterPro"/>
</dbReference>
<dbReference type="SUPFAM" id="SSF88713">
    <property type="entry name" value="Glycoside hydrolase/deacetylase"/>
    <property type="match status" value="1"/>
</dbReference>
<name>A0A7X1FYG2_9SPHN</name>
<keyword evidence="2" id="KW-1185">Reference proteome</keyword>
<dbReference type="Proteomes" id="UP000551327">
    <property type="component" value="Unassembled WGS sequence"/>
</dbReference>
<reference evidence="1 2" key="1">
    <citation type="submission" date="2020-08" db="EMBL/GenBank/DDBJ databases">
        <title>The genome sequence of type strain Novosphingobium piscinae KCTC 42194.</title>
        <authorList>
            <person name="Liu Y."/>
        </authorList>
    </citation>
    <scope>NUCLEOTIDE SEQUENCE [LARGE SCALE GENOMIC DNA]</scope>
    <source>
        <strain evidence="1 2">KCTC 42194</strain>
    </source>
</reference>